<dbReference type="InterPro" id="IPR004872">
    <property type="entry name" value="Lipoprotein_NlpA"/>
</dbReference>
<evidence type="ECO:0000256" key="2">
    <source>
        <dbReference type="ARBA" id="ARBA00008973"/>
    </source>
</evidence>
<evidence type="ECO:0000256" key="4">
    <source>
        <dbReference type="ARBA" id="ARBA00023136"/>
    </source>
</evidence>
<dbReference type="Proteomes" id="UP001139502">
    <property type="component" value="Unassembled WGS sequence"/>
</dbReference>
<feature type="chain" id="PRO_5040863275" evidence="7">
    <location>
        <begin position="19"/>
        <end position="286"/>
    </location>
</feature>
<evidence type="ECO:0000256" key="6">
    <source>
        <dbReference type="ARBA" id="ARBA00023288"/>
    </source>
</evidence>
<gene>
    <name evidence="8" type="ORF">NBM05_05140</name>
</gene>
<keyword evidence="4" id="KW-0472">Membrane</keyword>
<proteinExistence type="inferred from homology"/>
<evidence type="ECO:0000256" key="7">
    <source>
        <dbReference type="SAM" id="SignalP"/>
    </source>
</evidence>
<reference evidence="8" key="1">
    <citation type="submission" date="2022-06" db="EMBL/GenBank/DDBJ databases">
        <title>Rothia sp. isolated from sandalwood seedling.</title>
        <authorList>
            <person name="Tuikhar N."/>
            <person name="Kirdat K."/>
            <person name="Thorat V."/>
            <person name="Swetha P."/>
            <person name="Padma S."/>
            <person name="Sundararaj R."/>
            <person name="Yadav A."/>
        </authorList>
    </citation>
    <scope>NUCLEOTIDE SEQUENCE</scope>
    <source>
        <strain evidence="8">AR01</strain>
    </source>
</reference>
<dbReference type="SUPFAM" id="SSF53850">
    <property type="entry name" value="Periplasmic binding protein-like II"/>
    <property type="match status" value="1"/>
</dbReference>
<evidence type="ECO:0000256" key="5">
    <source>
        <dbReference type="ARBA" id="ARBA00023139"/>
    </source>
</evidence>
<dbReference type="PANTHER" id="PTHR30429">
    <property type="entry name" value="D-METHIONINE-BINDING LIPOPROTEIN METQ"/>
    <property type="match status" value="1"/>
</dbReference>
<keyword evidence="6" id="KW-0449">Lipoprotein</keyword>
<dbReference type="EMBL" id="JANAFB010000009">
    <property type="protein sequence ID" value="MCP3425419.1"/>
    <property type="molecule type" value="Genomic_DNA"/>
</dbReference>
<keyword evidence="5" id="KW-0564">Palmitate</keyword>
<dbReference type="PROSITE" id="PS51257">
    <property type="entry name" value="PROKAR_LIPOPROTEIN"/>
    <property type="match status" value="1"/>
</dbReference>
<dbReference type="Gene3D" id="3.40.190.10">
    <property type="entry name" value="Periplasmic binding protein-like II"/>
    <property type="match status" value="2"/>
</dbReference>
<sequence>MKKLGALLAIVPLSIGLAACGSGGSDDETVTIGVVSPDPANEKLREEAEKQGITVEFTEFSDYNQPNPALSQGQTDLNWFQHIAYLADYNVNSDDDLQIVGPTVIYPLGLYSEKHDSVDQIPEGGEIAIPNDAVNETRAILVLQSAGLVQLTEDKAQPTLDDVDTEASKVRLTPVDAAQTVVSLPSVDGSIVNNDFIADAGLNPDDALFEDDASQQAALPYVNLFVSRAGDEDNETYQKIVEIYHSEPVQDAVAEDTQGTAVTVDVDVQELRDTQTRLEDELRNNS</sequence>
<dbReference type="AlphaFoldDB" id="A0A9X2HDW0"/>
<dbReference type="RefSeq" id="WP_254165624.1">
    <property type="nucleotide sequence ID" value="NZ_JANAFB010000009.1"/>
</dbReference>
<comment type="subcellular location">
    <subcellularLocation>
        <location evidence="1">Membrane</location>
        <topology evidence="1">Lipid-anchor</topology>
    </subcellularLocation>
</comment>
<comment type="caution">
    <text evidence="8">The sequence shown here is derived from an EMBL/GenBank/DDBJ whole genome shotgun (WGS) entry which is preliminary data.</text>
</comment>
<evidence type="ECO:0000313" key="9">
    <source>
        <dbReference type="Proteomes" id="UP001139502"/>
    </source>
</evidence>
<name>A0A9X2HDW0_9MICC</name>
<keyword evidence="9" id="KW-1185">Reference proteome</keyword>
<protein>
    <submittedName>
        <fullName evidence="8">MetQ/NlpA family ABC transporter substrate-binding protein</fullName>
    </submittedName>
</protein>
<comment type="similarity">
    <text evidence="2">Belongs to the NlpA lipoprotein family.</text>
</comment>
<accession>A0A9X2HDW0</accession>
<dbReference type="GO" id="GO:0016020">
    <property type="term" value="C:membrane"/>
    <property type="evidence" value="ECO:0007669"/>
    <property type="project" value="UniProtKB-SubCell"/>
</dbReference>
<feature type="signal peptide" evidence="7">
    <location>
        <begin position="1"/>
        <end position="18"/>
    </location>
</feature>
<evidence type="ECO:0000256" key="1">
    <source>
        <dbReference type="ARBA" id="ARBA00004635"/>
    </source>
</evidence>
<dbReference type="PANTHER" id="PTHR30429:SF3">
    <property type="entry name" value="LIPOPROTEIN"/>
    <property type="match status" value="1"/>
</dbReference>
<evidence type="ECO:0000313" key="8">
    <source>
        <dbReference type="EMBL" id="MCP3425419.1"/>
    </source>
</evidence>
<dbReference type="Pfam" id="PF03180">
    <property type="entry name" value="Lipoprotein_9"/>
    <property type="match status" value="1"/>
</dbReference>
<organism evidence="8 9">
    <name type="scientific">Rothia santali</name>
    <dbReference type="NCBI Taxonomy" id="2949643"/>
    <lineage>
        <taxon>Bacteria</taxon>
        <taxon>Bacillati</taxon>
        <taxon>Actinomycetota</taxon>
        <taxon>Actinomycetes</taxon>
        <taxon>Micrococcales</taxon>
        <taxon>Micrococcaceae</taxon>
        <taxon>Rothia</taxon>
    </lineage>
</organism>
<keyword evidence="3 7" id="KW-0732">Signal</keyword>
<evidence type="ECO:0000256" key="3">
    <source>
        <dbReference type="ARBA" id="ARBA00022729"/>
    </source>
</evidence>